<keyword evidence="1" id="KW-1185">Reference proteome</keyword>
<dbReference type="PANTHER" id="PTHR33240:SF8">
    <property type="entry name" value="OS03G0439900 PROTEIN"/>
    <property type="match status" value="1"/>
</dbReference>
<protein>
    <submittedName>
        <fullName evidence="2">Uncharacterized protein LOC107819711</fullName>
    </submittedName>
</protein>
<dbReference type="InterPro" id="IPR021109">
    <property type="entry name" value="Peptidase_aspartic_dom_sf"/>
</dbReference>
<sequence>MTEDTLAFSEEDLETLAEPHNDVLVISFLLSNIRINRVLVDPGSSANVIRSKVVEHLGLLDQIIPASQVLHVFNMASKVMKGEIALPVDMSGTIQNTKFHVISGDMRYNALLGWLWIHSMRAIPSTLHQMIKFPTKDGITTIYGEHHAAKEMFAVYQEALNPIHSTSDESGSVQTPEDEEYRSSNFRCPRRVGCNEIDN</sequence>
<dbReference type="Gene3D" id="2.40.70.10">
    <property type="entry name" value="Acid Proteases"/>
    <property type="match status" value="1"/>
</dbReference>
<dbReference type="AlphaFoldDB" id="A0A1S4CK98"/>
<accession>A0A1S4CK98</accession>
<gene>
    <name evidence="2" type="primary">LOC107819711</name>
</gene>
<evidence type="ECO:0000313" key="2">
    <source>
        <dbReference type="RefSeq" id="XP_016501339.1"/>
    </source>
</evidence>
<evidence type="ECO:0000313" key="1">
    <source>
        <dbReference type="Proteomes" id="UP000790787"/>
    </source>
</evidence>
<name>A0A1S4CK98_TOBAC</name>
<dbReference type="PANTHER" id="PTHR33240">
    <property type="entry name" value="OS08G0508500 PROTEIN"/>
    <property type="match status" value="1"/>
</dbReference>
<dbReference type="KEGG" id="nta:107819711"/>
<dbReference type="PaxDb" id="4097-A0A1S4CK98"/>
<reference evidence="1" key="1">
    <citation type="journal article" date="2014" name="Nat. Commun.">
        <title>The tobacco genome sequence and its comparison with those of tomato and potato.</title>
        <authorList>
            <person name="Sierro N."/>
            <person name="Battey J.N."/>
            <person name="Ouadi S."/>
            <person name="Bakaher N."/>
            <person name="Bovet L."/>
            <person name="Willig A."/>
            <person name="Goepfert S."/>
            <person name="Peitsch M.C."/>
            <person name="Ivanov N.V."/>
        </authorList>
    </citation>
    <scope>NUCLEOTIDE SEQUENCE [LARGE SCALE GENOMIC DNA]</scope>
</reference>
<proteinExistence type="predicted"/>
<dbReference type="GeneID" id="107819711"/>
<dbReference type="OrthoDB" id="2919534at2759"/>
<dbReference type="CDD" id="cd00303">
    <property type="entry name" value="retropepsin_like"/>
    <property type="match status" value="1"/>
</dbReference>
<organism evidence="1 2">
    <name type="scientific">Nicotiana tabacum</name>
    <name type="common">Common tobacco</name>
    <dbReference type="NCBI Taxonomy" id="4097"/>
    <lineage>
        <taxon>Eukaryota</taxon>
        <taxon>Viridiplantae</taxon>
        <taxon>Streptophyta</taxon>
        <taxon>Embryophyta</taxon>
        <taxon>Tracheophyta</taxon>
        <taxon>Spermatophyta</taxon>
        <taxon>Magnoliopsida</taxon>
        <taxon>eudicotyledons</taxon>
        <taxon>Gunneridae</taxon>
        <taxon>Pentapetalae</taxon>
        <taxon>asterids</taxon>
        <taxon>lamiids</taxon>
        <taxon>Solanales</taxon>
        <taxon>Solanaceae</taxon>
        <taxon>Nicotianoideae</taxon>
        <taxon>Nicotianeae</taxon>
        <taxon>Nicotiana</taxon>
    </lineage>
</organism>
<reference evidence="2" key="2">
    <citation type="submission" date="2025-08" db="UniProtKB">
        <authorList>
            <consortium name="RefSeq"/>
        </authorList>
    </citation>
    <scope>IDENTIFICATION</scope>
    <source>
        <tissue evidence="2">Leaf</tissue>
    </source>
</reference>
<dbReference type="RefSeq" id="XP_016501339.1">
    <property type="nucleotide sequence ID" value="XM_016645853.1"/>
</dbReference>
<dbReference type="Proteomes" id="UP000790787">
    <property type="component" value="Chromosome 8"/>
</dbReference>